<feature type="region of interest" description="Disordered" evidence="1">
    <location>
        <begin position="123"/>
        <end position="164"/>
    </location>
</feature>
<feature type="compositionally biased region" description="Low complexity" evidence="1">
    <location>
        <begin position="123"/>
        <end position="133"/>
    </location>
</feature>
<feature type="region of interest" description="Disordered" evidence="1">
    <location>
        <begin position="244"/>
        <end position="283"/>
    </location>
</feature>
<dbReference type="Proteomes" id="UP000005239">
    <property type="component" value="Unassembled WGS sequence"/>
</dbReference>
<proteinExistence type="predicted"/>
<gene>
    <name evidence="2" type="primary">WBGene00107588</name>
</gene>
<feature type="compositionally biased region" description="Low complexity" evidence="1">
    <location>
        <begin position="340"/>
        <end position="353"/>
    </location>
</feature>
<accession>A0A8R1YEQ2</accession>
<sequence>MSAETEKMLSNALNVFNAKLSDRQVIKLEGMEDYLKVPQYKTLVNLEKQASQLETDAAVRIMNSKIAYLKAIQELRTCEMRWFQEIRNGMDALEERDRLVKEVNMKMRKGDYSMLQPAAPAAAEAADAASEPRPSLRETAAAAKPPMYRRPEPERPVPPLLPTAKPEISDLKKRLAMINMNDTPTMRQPLTSININKSVEITSTPKISSMLSSKGSLDGSLVPNRAPASPLNPAKWDVPAPNFDETIDIDTEPINPRLRGKPTLPSALLDSPPPAEEEDNQAEDTFPLVQPSLPFQTPTVPKSRPFLLSSMRKESSKGAADDVVPSSTKLPPRPVPTPVRPSSSSSSSDPLSSLGLMKLKRPVLNSEVGKKLMGQL</sequence>
<dbReference type="EnsemblMetazoa" id="PPA18034.1">
    <property type="protein sequence ID" value="PPA18034.1"/>
    <property type="gene ID" value="WBGene00107588"/>
</dbReference>
<keyword evidence="3" id="KW-1185">Reference proteome</keyword>
<evidence type="ECO:0000313" key="2">
    <source>
        <dbReference type="EnsemblMetazoa" id="PPA18034.1"/>
    </source>
</evidence>
<organism evidence="2 3">
    <name type="scientific">Pristionchus pacificus</name>
    <name type="common">Parasitic nematode worm</name>
    <dbReference type="NCBI Taxonomy" id="54126"/>
    <lineage>
        <taxon>Eukaryota</taxon>
        <taxon>Metazoa</taxon>
        <taxon>Ecdysozoa</taxon>
        <taxon>Nematoda</taxon>
        <taxon>Chromadorea</taxon>
        <taxon>Rhabditida</taxon>
        <taxon>Rhabditina</taxon>
        <taxon>Diplogasteromorpha</taxon>
        <taxon>Diplogasteroidea</taxon>
        <taxon>Neodiplogasteridae</taxon>
        <taxon>Pristionchus</taxon>
    </lineage>
</organism>
<accession>A0A2A6CIM0</accession>
<reference evidence="3" key="1">
    <citation type="journal article" date="2008" name="Nat. Genet.">
        <title>The Pristionchus pacificus genome provides a unique perspective on nematode lifestyle and parasitism.</title>
        <authorList>
            <person name="Dieterich C."/>
            <person name="Clifton S.W."/>
            <person name="Schuster L.N."/>
            <person name="Chinwalla A."/>
            <person name="Delehaunty K."/>
            <person name="Dinkelacker I."/>
            <person name="Fulton L."/>
            <person name="Fulton R."/>
            <person name="Godfrey J."/>
            <person name="Minx P."/>
            <person name="Mitreva M."/>
            <person name="Roeseler W."/>
            <person name="Tian H."/>
            <person name="Witte H."/>
            <person name="Yang S.P."/>
            <person name="Wilson R.K."/>
            <person name="Sommer R.J."/>
        </authorList>
    </citation>
    <scope>NUCLEOTIDE SEQUENCE [LARGE SCALE GENOMIC DNA]</scope>
    <source>
        <strain evidence="3">PS312</strain>
    </source>
</reference>
<feature type="compositionally biased region" description="Basic and acidic residues" evidence="1">
    <location>
        <begin position="311"/>
        <end position="320"/>
    </location>
</feature>
<name>A0A2A6CIM0_PRIPA</name>
<protein>
    <submittedName>
        <fullName evidence="2">Uncharacterized protein</fullName>
    </submittedName>
</protein>
<evidence type="ECO:0000256" key="1">
    <source>
        <dbReference type="SAM" id="MobiDB-lite"/>
    </source>
</evidence>
<reference evidence="2" key="2">
    <citation type="submission" date="2022-06" db="UniProtKB">
        <authorList>
            <consortium name="EnsemblMetazoa"/>
        </authorList>
    </citation>
    <scope>IDENTIFICATION</scope>
    <source>
        <strain evidence="2">PS312</strain>
    </source>
</reference>
<dbReference type="AlphaFoldDB" id="A0A2A6CIM0"/>
<evidence type="ECO:0000313" key="3">
    <source>
        <dbReference type="Proteomes" id="UP000005239"/>
    </source>
</evidence>
<feature type="region of interest" description="Disordered" evidence="1">
    <location>
        <begin position="311"/>
        <end position="376"/>
    </location>
</feature>